<feature type="compositionally biased region" description="Polar residues" evidence="2">
    <location>
        <begin position="108"/>
        <end position="117"/>
    </location>
</feature>
<keyword evidence="3" id="KW-0472">Membrane</keyword>
<dbReference type="PANTHER" id="PTHR19957">
    <property type="entry name" value="SYNTAXIN"/>
    <property type="match status" value="1"/>
</dbReference>
<dbReference type="Proteomes" id="UP000001064">
    <property type="component" value="Unassembled WGS sequence"/>
</dbReference>
<dbReference type="InterPro" id="IPR045242">
    <property type="entry name" value="Syntaxin"/>
</dbReference>
<organism evidence="5 6">
    <name type="scientific">Dictyostelium purpureum</name>
    <name type="common">Slime mold</name>
    <dbReference type="NCBI Taxonomy" id="5786"/>
    <lineage>
        <taxon>Eukaryota</taxon>
        <taxon>Amoebozoa</taxon>
        <taxon>Evosea</taxon>
        <taxon>Eumycetozoa</taxon>
        <taxon>Dictyostelia</taxon>
        <taxon>Dictyosteliales</taxon>
        <taxon>Dictyosteliaceae</taxon>
        <taxon>Dictyostelium</taxon>
    </lineage>
</organism>
<evidence type="ECO:0000259" key="4">
    <source>
        <dbReference type="PROSITE" id="PS50192"/>
    </source>
</evidence>
<dbReference type="KEGG" id="dpp:DICPUDRAFT_77635"/>
<dbReference type="PROSITE" id="PS50192">
    <property type="entry name" value="T_SNARE"/>
    <property type="match status" value="1"/>
</dbReference>
<proteinExistence type="inferred from homology"/>
<dbReference type="InterPro" id="IPR010989">
    <property type="entry name" value="SNARE"/>
</dbReference>
<dbReference type="Pfam" id="PF14523">
    <property type="entry name" value="Syntaxin_2"/>
    <property type="match status" value="1"/>
</dbReference>
<dbReference type="FunCoup" id="F0ZH72">
    <property type="interactions" value="609"/>
</dbReference>
<protein>
    <recommendedName>
        <fullName evidence="4">t-SNARE coiled-coil homology domain-containing protein</fullName>
    </recommendedName>
</protein>
<dbReference type="InParanoid" id="F0ZH72"/>
<dbReference type="STRING" id="5786.F0ZH72"/>
<keyword evidence="6" id="KW-1185">Reference proteome</keyword>
<feature type="domain" description="T-SNARE coiled-coil homology" evidence="4">
    <location>
        <begin position="165"/>
        <end position="227"/>
    </location>
</feature>
<feature type="transmembrane region" description="Helical" evidence="3">
    <location>
        <begin position="238"/>
        <end position="260"/>
    </location>
</feature>
<dbReference type="GO" id="GO:0000139">
    <property type="term" value="C:Golgi membrane"/>
    <property type="evidence" value="ECO:0000318"/>
    <property type="project" value="GO_Central"/>
</dbReference>
<evidence type="ECO:0000256" key="2">
    <source>
        <dbReference type="SAM" id="MobiDB-lite"/>
    </source>
</evidence>
<accession>F0ZH72</accession>
<dbReference type="GO" id="GO:0000149">
    <property type="term" value="F:SNARE binding"/>
    <property type="evidence" value="ECO:0000318"/>
    <property type="project" value="GO_Central"/>
</dbReference>
<evidence type="ECO:0000313" key="6">
    <source>
        <dbReference type="Proteomes" id="UP000001064"/>
    </source>
</evidence>
<dbReference type="InterPro" id="IPR000727">
    <property type="entry name" value="T_SNARE_dom"/>
</dbReference>
<keyword evidence="3" id="KW-0812">Transmembrane</keyword>
<comment type="similarity">
    <text evidence="1">Belongs to the syntaxin family.</text>
</comment>
<dbReference type="RefSeq" id="XP_003286746.1">
    <property type="nucleotide sequence ID" value="XM_003286698.1"/>
</dbReference>
<keyword evidence="3" id="KW-1133">Transmembrane helix</keyword>
<dbReference type="GO" id="GO:0005484">
    <property type="term" value="F:SNAP receptor activity"/>
    <property type="evidence" value="ECO:0000318"/>
    <property type="project" value="GO_Central"/>
</dbReference>
<dbReference type="VEuPathDB" id="AmoebaDB:DICPUDRAFT_77635"/>
<evidence type="ECO:0000256" key="3">
    <source>
        <dbReference type="SAM" id="Phobius"/>
    </source>
</evidence>
<dbReference type="Gene3D" id="1.20.5.110">
    <property type="match status" value="1"/>
</dbReference>
<dbReference type="AlphaFoldDB" id="F0ZH72"/>
<name>F0ZH72_DICPU</name>
<sequence>MSNKRFDQIGSLLNQLNDITQNIKNKKSHIGGDKDNVGYRDLIKQEISRGKETINNIKKEFSNGFDRNDRIKVKKLQSQFEELSKQFEKECTEIIDLQLRNAIGSKGRSGSLSINSRGDSKRSGSFAGRVQPVVQPHQEYSNQTTQELQLQQLEITLSDAQPVEEMILEEYNNEVKTLVKELVMIKEITGDLQALVVEQGVQIEQANTQVQISSMDIEQANVQLKEANSLASSYRKKIVILVIILLIIIGVVVGLCVGLLK</sequence>
<dbReference type="eggNOG" id="ENOG502RE0G">
    <property type="taxonomic scope" value="Eukaryota"/>
</dbReference>
<dbReference type="OrthoDB" id="19665at2759"/>
<gene>
    <name evidence="5" type="ORF">DICPUDRAFT_77635</name>
</gene>
<dbReference type="PANTHER" id="PTHR19957:SF216">
    <property type="entry name" value="T-SNARE COILED-COIL HOMOLOGY DOMAIN-CONTAINING PROTEIN"/>
    <property type="match status" value="1"/>
</dbReference>
<dbReference type="OMA" id="MILEEYN"/>
<dbReference type="FunFam" id="1.20.5.110:FF:000096">
    <property type="entry name" value="QA-SNARE protein putative"/>
    <property type="match status" value="1"/>
</dbReference>
<dbReference type="Pfam" id="PF05739">
    <property type="entry name" value="SNARE"/>
    <property type="match status" value="1"/>
</dbReference>
<dbReference type="GO" id="GO:0031201">
    <property type="term" value="C:SNARE complex"/>
    <property type="evidence" value="ECO:0000318"/>
    <property type="project" value="GO_Central"/>
</dbReference>
<dbReference type="GO" id="GO:0048278">
    <property type="term" value="P:vesicle docking"/>
    <property type="evidence" value="ECO:0000318"/>
    <property type="project" value="GO_Central"/>
</dbReference>
<feature type="region of interest" description="Disordered" evidence="2">
    <location>
        <begin position="107"/>
        <end position="126"/>
    </location>
</feature>
<dbReference type="GO" id="GO:0006888">
    <property type="term" value="P:endoplasmic reticulum to Golgi vesicle-mediated transport"/>
    <property type="evidence" value="ECO:0000318"/>
    <property type="project" value="GO_Central"/>
</dbReference>
<evidence type="ECO:0000313" key="5">
    <source>
        <dbReference type="EMBL" id="EGC36721.1"/>
    </source>
</evidence>
<dbReference type="GeneID" id="10504163"/>
<reference evidence="6" key="1">
    <citation type="journal article" date="2011" name="Genome Biol.">
        <title>Comparative genomics of the social amoebae Dictyostelium discoideum and Dictyostelium purpureum.</title>
        <authorList>
            <consortium name="US DOE Joint Genome Institute (JGI-PGF)"/>
            <person name="Sucgang R."/>
            <person name="Kuo A."/>
            <person name="Tian X."/>
            <person name="Salerno W."/>
            <person name="Parikh A."/>
            <person name="Feasley C.L."/>
            <person name="Dalin E."/>
            <person name="Tu H."/>
            <person name="Huang E."/>
            <person name="Barry K."/>
            <person name="Lindquist E."/>
            <person name="Shapiro H."/>
            <person name="Bruce D."/>
            <person name="Schmutz J."/>
            <person name="Salamov A."/>
            <person name="Fey P."/>
            <person name="Gaudet P."/>
            <person name="Anjard C."/>
            <person name="Babu M.M."/>
            <person name="Basu S."/>
            <person name="Bushmanova Y."/>
            <person name="van der Wel H."/>
            <person name="Katoh-Kurasawa M."/>
            <person name="Dinh C."/>
            <person name="Coutinho P.M."/>
            <person name="Saito T."/>
            <person name="Elias M."/>
            <person name="Schaap P."/>
            <person name="Kay R.R."/>
            <person name="Henrissat B."/>
            <person name="Eichinger L."/>
            <person name="Rivero F."/>
            <person name="Putnam N.H."/>
            <person name="West C.M."/>
            <person name="Loomis W.F."/>
            <person name="Chisholm R.L."/>
            <person name="Shaulsky G."/>
            <person name="Strassmann J.E."/>
            <person name="Queller D.C."/>
            <person name="Kuspa A."/>
            <person name="Grigoriev I.V."/>
        </authorList>
    </citation>
    <scope>NUCLEOTIDE SEQUENCE [LARGE SCALE GENOMIC DNA]</scope>
    <source>
        <strain evidence="6">QSDP1</strain>
    </source>
</reference>
<evidence type="ECO:0000256" key="1">
    <source>
        <dbReference type="ARBA" id="ARBA00009063"/>
    </source>
</evidence>
<dbReference type="SUPFAM" id="SSF47661">
    <property type="entry name" value="t-snare proteins"/>
    <property type="match status" value="1"/>
</dbReference>
<dbReference type="GO" id="GO:0012505">
    <property type="term" value="C:endomembrane system"/>
    <property type="evidence" value="ECO:0000318"/>
    <property type="project" value="GO_Central"/>
</dbReference>
<dbReference type="EMBL" id="GL871018">
    <property type="protein sequence ID" value="EGC36721.1"/>
    <property type="molecule type" value="Genomic_DNA"/>
</dbReference>
<dbReference type="GO" id="GO:0006886">
    <property type="term" value="P:intracellular protein transport"/>
    <property type="evidence" value="ECO:0000318"/>
    <property type="project" value="GO_Central"/>
</dbReference>
<dbReference type="GO" id="GO:0006906">
    <property type="term" value="P:vesicle fusion"/>
    <property type="evidence" value="ECO:0000318"/>
    <property type="project" value="GO_Central"/>
</dbReference>
<dbReference type="InterPro" id="IPR006011">
    <property type="entry name" value="Syntaxin_N"/>
</dbReference>